<evidence type="ECO:0000313" key="2">
    <source>
        <dbReference type="Proteomes" id="UP000484164"/>
    </source>
</evidence>
<gene>
    <name evidence="1" type="ORF">F8C82_06305</name>
</gene>
<evidence type="ECO:0000313" key="1">
    <source>
        <dbReference type="EMBL" id="KAB2818013.1"/>
    </source>
</evidence>
<reference evidence="1 2" key="1">
    <citation type="submission" date="2019-10" db="EMBL/GenBank/DDBJ databases">
        <title>Genome sequence of Phaeocystidibacter marisrubri JCM30614 (type strain).</title>
        <authorList>
            <person name="Bowman J.P."/>
        </authorList>
    </citation>
    <scope>NUCLEOTIDE SEQUENCE [LARGE SCALE GENOMIC DNA]</scope>
    <source>
        <strain evidence="1 2">JCM 30614</strain>
    </source>
</reference>
<dbReference type="EMBL" id="WBVQ01000001">
    <property type="protein sequence ID" value="KAB2818013.1"/>
    <property type="molecule type" value="Genomic_DNA"/>
</dbReference>
<protein>
    <submittedName>
        <fullName evidence="1">DUF3291 domain-containing protein</fullName>
    </submittedName>
</protein>
<accession>A0A6L3ZK04</accession>
<keyword evidence="2" id="KW-1185">Reference proteome</keyword>
<dbReference type="AlphaFoldDB" id="A0A6L3ZK04"/>
<sequence>MKKQLKNSPCVRAKFTGMGMTHYTMSLWRTKEDLEAFSKSGAHLNSMVNAKKIAGEIQVLTIDSMNLMPWNEAKSLLARSRVIKY</sequence>
<proteinExistence type="predicted"/>
<comment type="caution">
    <text evidence="1">The sequence shown here is derived from an EMBL/GenBank/DDBJ whole genome shotgun (WGS) entry which is preliminary data.</text>
</comment>
<organism evidence="1 2">
    <name type="scientific">Phaeocystidibacter marisrubri</name>
    <dbReference type="NCBI Taxonomy" id="1577780"/>
    <lineage>
        <taxon>Bacteria</taxon>
        <taxon>Pseudomonadati</taxon>
        <taxon>Bacteroidota</taxon>
        <taxon>Flavobacteriia</taxon>
        <taxon>Flavobacteriales</taxon>
        <taxon>Phaeocystidibacteraceae</taxon>
        <taxon>Phaeocystidibacter</taxon>
    </lineage>
</organism>
<name>A0A6L3ZK04_9FLAO</name>
<dbReference type="OrthoDB" id="1364821at2"/>
<dbReference type="Proteomes" id="UP000484164">
    <property type="component" value="Unassembled WGS sequence"/>
</dbReference>